<name>A0ABV3FIM3_9NOCA</name>
<evidence type="ECO:0000313" key="1">
    <source>
        <dbReference type="EMBL" id="MEV0367554.1"/>
    </source>
</evidence>
<dbReference type="Proteomes" id="UP001551658">
    <property type="component" value="Unassembled WGS sequence"/>
</dbReference>
<dbReference type="EMBL" id="JBFAIH010000031">
    <property type="protein sequence ID" value="MEV0367554.1"/>
    <property type="molecule type" value="Genomic_DNA"/>
</dbReference>
<gene>
    <name evidence="1" type="ORF">AB0H72_33195</name>
</gene>
<keyword evidence="2" id="KW-1185">Reference proteome</keyword>
<dbReference type="RefSeq" id="WP_357987300.1">
    <property type="nucleotide sequence ID" value="NZ_JBFAIH010000031.1"/>
</dbReference>
<reference evidence="1 2" key="1">
    <citation type="submission" date="2024-06" db="EMBL/GenBank/DDBJ databases">
        <title>The Natural Products Discovery Center: Release of the First 8490 Sequenced Strains for Exploring Actinobacteria Biosynthetic Diversity.</title>
        <authorList>
            <person name="Kalkreuter E."/>
            <person name="Kautsar S.A."/>
            <person name="Yang D."/>
            <person name="Bader C.D."/>
            <person name="Teijaro C.N."/>
            <person name="Fluegel L."/>
            <person name="Davis C.M."/>
            <person name="Simpson J.R."/>
            <person name="Lauterbach L."/>
            <person name="Steele A.D."/>
            <person name="Gui C."/>
            <person name="Meng S."/>
            <person name="Li G."/>
            <person name="Viehrig K."/>
            <person name="Ye F."/>
            <person name="Su P."/>
            <person name="Kiefer A.F."/>
            <person name="Nichols A."/>
            <person name="Cepeda A.J."/>
            <person name="Yan W."/>
            <person name="Fan B."/>
            <person name="Jiang Y."/>
            <person name="Adhikari A."/>
            <person name="Zheng C.-J."/>
            <person name="Schuster L."/>
            <person name="Cowan T.M."/>
            <person name="Smanski M.J."/>
            <person name="Chevrette M.G."/>
            <person name="De Carvalho L.P.S."/>
            <person name="Shen B."/>
        </authorList>
    </citation>
    <scope>NUCLEOTIDE SEQUENCE [LARGE SCALE GENOMIC DNA]</scope>
    <source>
        <strain evidence="1 2">NPDC050671</strain>
    </source>
</reference>
<evidence type="ECO:0000313" key="2">
    <source>
        <dbReference type="Proteomes" id="UP001551658"/>
    </source>
</evidence>
<sequence>MSDIIEAYTDADLAYKIVLLKKLCDLVIDEFKAAKQIAGDQFPKGAAIPARTGDDVKLGKVSKSDPKPVAEVVDRDALADYIRAEYADKLETRIELGDIAQILPVLLDAGRTDLFTEVEVIPDYLYGLAKAAAIKGQAVPGVEVKSPPGVVSARAELAAEQEVRRLLSGARVPLLRELEA</sequence>
<accession>A0ABV3FIM3</accession>
<organism evidence="1 2">
    <name type="scientific">Nocardia fusca</name>
    <dbReference type="NCBI Taxonomy" id="941183"/>
    <lineage>
        <taxon>Bacteria</taxon>
        <taxon>Bacillati</taxon>
        <taxon>Actinomycetota</taxon>
        <taxon>Actinomycetes</taxon>
        <taxon>Mycobacteriales</taxon>
        <taxon>Nocardiaceae</taxon>
        <taxon>Nocardia</taxon>
    </lineage>
</organism>
<comment type="caution">
    <text evidence="1">The sequence shown here is derived from an EMBL/GenBank/DDBJ whole genome shotgun (WGS) entry which is preliminary data.</text>
</comment>
<proteinExistence type="predicted"/>
<protein>
    <submittedName>
        <fullName evidence="1">Uncharacterized protein</fullName>
    </submittedName>
</protein>